<organism evidence="3 4">
    <name type="scientific">Ruegeria denitrificans</name>
    <dbReference type="NCBI Taxonomy" id="1715692"/>
    <lineage>
        <taxon>Bacteria</taxon>
        <taxon>Pseudomonadati</taxon>
        <taxon>Pseudomonadota</taxon>
        <taxon>Alphaproteobacteria</taxon>
        <taxon>Rhodobacterales</taxon>
        <taxon>Roseobacteraceae</taxon>
        <taxon>Ruegeria</taxon>
    </lineage>
</organism>
<reference evidence="4" key="1">
    <citation type="submission" date="2015-09" db="EMBL/GenBank/DDBJ databases">
        <authorList>
            <person name="Rodrigo-Torres L."/>
            <person name="Arahal D.R."/>
        </authorList>
    </citation>
    <scope>NUCLEOTIDE SEQUENCE [LARGE SCALE GENOMIC DNA]</scope>
    <source>
        <strain evidence="4">CECT 5091</strain>
    </source>
</reference>
<accession>A0A0P1IH14</accession>
<dbReference type="EMBL" id="CYUD01000006">
    <property type="protein sequence ID" value="CUK00408.1"/>
    <property type="molecule type" value="Genomic_DNA"/>
</dbReference>
<name>A0A0P1IH14_9RHOB</name>
<dbReference type="OrthoDB" id="9811036at2"/>
<protein>
    <recommendedName>
        <fullName evidence="2">Thiol:disulfide interchange protein DsbD N-terminal domain-containing protein</fullName>
    </recommendedName>
</protein>
<gene>
    <name evidence="3" type="ORF">RUE5091_02127</name>
</gene>
<dbReference type="Proteomes" id="UP000051260">
    <property type="component" value="Unassembled WGS sequence"/>
</dbReference>
<dbReference type="Pfam" id="PF11412">
    <property type="entry name" value="DsbD_N"/>
    <property type="match status" value="1"/>
</dbReference>
<evidence type="ECO:0000313" key="4">
    <source>
        <dbReference type="Proteomes" id="UP000051260"/>
    </source>
</evidence>
<evidence type="ECO:0000313" key="3">
    <source>
        <dbReference type="EMBL" id="CUK00408.1"/>
    </source>
</evidence>
<evidence type="ECO:0000259" key="2">
    <source>
        <dbReference type="Pfam" id="PF11412"/>
    </source>
</evidence>
<feature type="domain" description="Thiol:disulfide interchange protein DsbD N-terminal" evidence="2">
    <location>
        <begin position="48"/>
        <end position="146"/>
    </location>
</feature>
<dbReference type="RefSeq" id="WP_058281857.1">
    <property type="nucleotide sequence ID" value="NZ_CYUD01000006.1"/>
</dbReference>
<feature type="signal peptide" evidence="1">
    <location>
        <begin position="1"/>
        <end position="24"/>
    </location>
</feature>
<sequence>MKRYLKSTAAALTACFVLTTPAHAQVADNVVQLDVLDGGRTANGTYLGALRLTLKDGWKTYWRAPGDAGIPPQFDWNRSQNVGDVEITWPAPDVFVQNGLQSLGYANQLVLPVEITPRNPAKPVRLRGEMDLGVCKDVCIPETLDFDHTLDADAGRNPAIAAALAQRPYSAKEARVTAASCHLSPTSDGMRIEARVTMPSAGGREVTVIEPGNPTLWTSEPETTRQGGTLVATSEVISASGGPFALDRSDIRITVLGANHAVDIQGCSAG</sequence>
<keyword evidence="4" id="KW-1185">Reference proteome</keyword>
<dbReference type="InterPro" id="IPR028250">
    <property type="entry name" value="DsbDN"/>
</dbReference>
<proteinExistence type="predicted"/>
<keyword evidence="1" id="KW-0732">Signal</keyword>
<evidence type="ECO:0000256" key="1">
    <source>
        <dbReference type="SAM" id="SignalP"/>
    </source>
</evidence>
<feature type="chain" id="PRO_5006065250" description="Thiol:disulfide interchange protein DsbD N-terminal domain-containing protein" evidence="1">
    <location>
        <begin position="25"/>
        <end position="270"/>
    </location>
</feature>
<dbReference type="STRING" id="1715692.RUE5091_02127"/>
<dbReference type="AlphaFoldDB" id="A0A0P1IH14"/>